<reference evidence="3" key="2">
    <citation type="submission" date="2019-10" db="EMBL/GenBank/DDBJ databases">
        <title>A de novo genome assembly of a pear dwarfing rootstock.</title>
        <authorList>
            <person name="Wang F."/>
            <person name="Wang J."/>
            <person name="Li S."/>
            <person name="Zhang Y."/>
            <person name="Fang M."/>
            <person name="Ma L."/>
            <person name="Zhao Y."/>
            <person name="Jiang S."/>
        </authorList>
    </citation>
    <scope>NUCLEOTIDE SEQUENCE [LARGE SCALE GENOMIC DNA]</scope>
</reference>
<protein>
    <submittedName>
        <fullName evidence="2">Neurofilament heavy polypeptide-like</fullName>
    </submittedName>
</protein>
<reference evidence="2 3" key="3">
    <citation type="submission" date="2019-11" db="EMBL/GenBank/DDBJ databases">
        <title>A de novo genome assembly of a pear dwarfing rootstock.</title>
        <authorList>
            <person name="Wang F."/>
            <person name="Wang J."/>
            <person name="Li S."/>
            <person name="Zhang Y."/>
            <person name="Fang M."/>
            <person name="Ma L."/>
            <person name="Zhao Y."/>
            <person name="Jiang S."/>
        </authorList>
    </citation>
    <scope>NUCLEOTIDE SEQUENCE [LARGE SCALE GENOMIC DNA]</scope>
    <source>
        <strain evidence="2">S2</strain>
        <tissue evidence="2">Leaf</tissue>
    </source>
</reference>
<dbReference type="Proteomes" id="UP000327157">
    <property type="component" value="Chromosome 3"/>
</dbReference>
<feature type="compositionally biased region" description="Low complexity" evidence="1">
    <location>
        <begin position="59"/>
        <end position="69"/>
    </location>
</feature>
<comment type="caution">
    <text evidence="2">The sequence shown here is derived from an EMBL/GenBank/DDBJ whole genome shotgun (WGS) entry which is preliminary data.</text>
</comment>
<dbReference type="AlphaFoldDB" id="A0A5N5GL44"/>
<evidence type="ECO:0000256" key="1">
    <source>
        <dbReference type="SAM" id="MobiDB-lite"/>
    </source>
</evidence>
<proteinExistence type="predicted"/>
<reference evidence="2 3" key="1">
    <citation type="submission" date="2019-09" db="EMBL/GenBank/DDBJ databases">
        <authorList>
            <person name="Ou C."/>
        </authorList>
    </citation>
    <scope>NUCLEOTIDE SEQUENCE [LARGE SCALE GENOMIC DNA]</scope>
    <source>
        <strain evidence="2">S2</strain>
        <tissue evidence="2">Leaf</tissue>
    </source>
</reference>
<organism evidence="2 3">
    <name type="scientific">Pyrus ussuriensis x Pyrus communis</name>
    <dbReference type="NCBI Taxonomy" id="2448454"/>
    <lineage>
        <taxon>Eukaryota</taxon>
        <taxon>Viridiplantae</taxon>
        <taxon>Streptophyta</taxon>
        <taxon>Embryophyta</taxon>
        <taxon>Tracheophyta</taxon>
        <taxon>Spermatophyta</taxon>
        <taxon>Magnoliopsida</taxon>
        <taxon>eudicotyledons</taxon>
        <taxon>Gunneridae</taxon>
        <taxon>Pentapetalae</taxon>
        <taxon>rosids</taxon>
        <taxon>fabids</taxon>
        <taxon>Rosales</taxon>
        <taxon>Rosaceae</taxon>
        <taxon>Amygdaloideae</taxon>
        <taxon>Maleae</taxon>
        <taxon>Pyrus</taxon>
    </lineage>
</organism>
<feature type="region of interest" description="Disordered" evidence="1">
    <location>
        <begin position="54"/>
        <end position="76"/>
    </location>
</feature>
<name>A0A5N5GL44_9ROSA</name>
<sequence>MQNQDRVQVDGEVESAASVSTPEFDETVPVFIGQQAQVKPLRINFNASDFGEASEAEAPKLMKPRNPMNKNKKPRK</sequence>
<evidence type="ECO:0000313" key="2">
    <source>
        <dbReference type="EMBL" id="KAB2616285.1"/>
    </source>
</evidence>
<evidence type="ECO:0000313" key="3">
    <source>
        <dbReference type="Proteomes" id="UP000327157"/>
    </source>
</evidence>
<accession>A0A5N5GL44</accession>
<keyword evidence="3" id="KW-1185">Reference proteome</keyword>
<feature type="region of interest" description="Disordered" evidence="1">
    <location>
        <begin position="1"/>
        <end position="21"/>
    </location>
</feature>
<gene>
    <name evidence="2" type="ORF">D8674_022873</name>
</gene>
<dbReference type="EMBL" id="SMOL01000402">
    <property type="protein sequence ID" value="KAB2616285.1"/>
    <property type="molecule type" value="Genomic_DNA"/>
</dbReference>